<protein>
    <recommendedName>
        <fullName evidence="6">Tetratricopeptide repeat-containing protein</fullName>
    </recommendedName>
</protein>
<keyword evidence="2" id="KW-0963">Cytoplasm</keyword>
<evidence type="ECO:0000256" key="3">
    <source>
        <dbReference type="ARBA" id="ARBA00022737"/>
    </source>
</evidence>
<dbReference type="PANTHER" id="PTHR45954:SF1">
    <property type="entry name" value="LD33695P"/>
    <property type="match status" value="1"/>
</dbReference>
<dbReference type="SUPFAM" id="SSF48452">
    <property type="entry name" value="TPR-like"/>
    <property type="match status" value="1"/>
</dbReference>
<feature type="non-terminal residue" evidence="4">
    <location>
        <position position="577"/>
    </location>
</feature>
<proteinExistence type="predicted"/>
<keyword evidence="3" id="KW-0677">Repeat</keyword>
<evidence type="ECO:0000313" key="4">
    <source>
        <dbReference type="EMBL" id="CAK9274348.1"/>
    </source>
</evidence>
<dbReference type="Gene3D" id="1.25.40.10">
    <property type="entry name" value="Tetratricopeptide repeat domain"/>
    <property type="match status" value="1"/>
</dbReference>
<dbReference type="Proteomes" id="UP001497444">
    <property type="component" value="Chromosome 6"/>
</dbReference>
<organism evidence="4 5">
    <name type="scientific">Sphagnum jensenii</name>
    <dbReference type="NCBI Taxonomy" id="128206"/>
    <lineage>
        <taxon>Eukaryota</taxon>
        <taxon>Viridiplantae</taxon>
        <taxon>Streptophyta</taxon>
        <taxon>Embryophyta</taxon>
        <taxon>Bryophyta</taxon>
        <taxon>Sphagnophytina</taxon>
        <taxon>Sphagnopsida</taxon>
        <taxon>Sphagnales</taxon>
        <taxon>Sphagnaceae</taxon>
        <taxon>Sphagnum</taxon>
    </lineage>
</organism>
<reference evidence="4" key="1">
    <citation type="submission" date="2024-02" db="EMBL/GenBank/DDBJ databases">
        <authorList>
            <consortium name="ELIXIR-Norway"/>
            <consortium name="Elixir Norway"/>
        </authorList>
    </citation>
    <scope>NUCLEOTIDE SEQUENCE</scope>
</reference>
<dbReference type="PANTHER" id="PTHR45954">
    <property type="entry name" value="LD33695P"/>
    <property type="match status" value="1"/>
</dbReference>
<dbReference type="EMBL" id="OZ020101">
    <property type="protein sequence ID" value="CAK9274348.1"/>
    <property type="molecule type" value="Genomic_DNA"/>
</dbReference>
<evidence type="ECO:0000256" key="2">
    <source>
        <dbReference type="ARBA" id="ARBA00022490"/>
    </source>
</evidence>
<name>A0ABP0X938_9BRYO</name>
<gene>
    <name evidence="4" type="ORF">CSSPJE1EN1_LOCUS19826</name>
</gene>
<evidence type="ECO:0008006" key="6">
    <source>
        <dbReference type="Google" id="ProtNLM"/>
    </source>
</evidence>
<comment type="subcellular location">
    <subcellularLocation>
        <location evidence="1">Cytoplasm</location>
    </subcellularLocation>
</comment>
<dbReference type="InterPro" id="IPR052386">
    <property type="entry name" value="GPSM"/>
</dbReference>
<keyword evidence="5" id="KW-1185">Reference proteome</keyword>
<evidence type="ECO:0000256" key="1">
    <source>
        <dbReference type="ARBA" id="ARBA00004496"/>
    </source>
</evidence>
<dbReference type="InterPro" id="IPR011990">
    <property type="entry name" value="TPR-like_helical_dom_sf"/>
</dbReference>
<evidence type="ECO:0000313" key="5">
    <source>
        <dbReference type="Proteomes" id="UP001497444"/>
    </source>
</evidence>
<sequence>DKGVVVTTPIISSEFQKHRMGGGGGDMLACAAAAPVMWQVKRRSLIATKLERALKPVQKPHVSSREHPWIRASIRETESTLNPTLEGFGIHPIFQNPTAPRSKGINLDKLRELNMGHINIQLHPQSQVSSVCASARSEYQRESEFNDANAEEIPVSKTPHAFVVPEGWRTLTLTPSKPHTVDEQGNKRQLLALTDRAAASPFSSSSAKDLADSDVAAAEMKKSRLNLRKGFFTEDQGIGTARGASPYHKAAWEACSVARGSRVHESCKQDHFGKSCRISVEEQKEKLEKGGHRFRAKIADQAMLAESFRRQQDPGVYKDEAKAIITMAEYPKALENYLRFLDLCHRIMDIEGEAMVLNFIGCSIQEEADIKVAASKTAIDFTVKEDETDMHPIVVQDTQYLKAIDFHKKHAAKTDIQGKFTAFTNLGIIYATLCIWTEAGKFHKKALRCATFVQSSPDQCIAVGNLGFLLFRRKKMVVAKACISRYLVICRMLGDTLGLARSHYTLGQIALQLKKFREAKVEFTAAMNAAIQYGDKQIETFCKVQLGICKGNVLIATREKALEGYHPETSPFVQIKH</sequence>
<accession>A0ABP0X938</accession>